<feature type="signal peptide" evidence="14">
    <location>
        <begin position="1"/>
        <end position="22"/>
    </location>
</feature>
<dbReference type="InterPro" id="IPR015914">
    <property type="entry name" value="PAPs_N"/>
</dbReference>
<comment type="cofactor">
    <cofactor evidence="2">
        <name>Zn(2+)</name>
        <dbReference type="ChEBI" id="CHEBI:29105"/>
    </cofactor>
</comment>
<feature type="chain" id="PRO_5043820703" description="acid phosphatase" evidence="14">
    <location>
        <begin position="23"/>
        <end position="1178"/>
    </location>
</feature>
<feature type="domain" description="Purple acid phosphatase N-terminal" evidence="17">
    <location>
        <begin position="52"/>
        <end position="145"/>
    </location>
</feature>
<dbReference type="EMBL" id="JAGKQH010000007">
    <property type="protein sequence ID" value="KAG6594797.1"/>
    <property type="molecule type" value="Genomic_DNA"/>
</dbReference>
<evidence type="ECO:0000256" key="9">
    <source>
        <dbReference type="ARBA" id="ARBA00022833"/>
    </source>
</evidence>
<feature type="domain" description="Calcineurin-like phosphoesterase" evidence="15">
    <location>
        <begin position="156"/>
        <end position="353"/>
    </location>
</feature>
<evidence type="ECO:0000256" key="4">
    <source>
        <dbReference type="ARBA" id="ARBA00008723"/>
    </source>
</evidence>
<evidence type="ECO:0000256" key="5">
    <source>
        <dbReference type="ARBA" id="ARBA00012646"/>
    </source>
</evidence>
<evidence type="ECO:0000256" key="1">
    <source>
        <dbReference type="ARBA" id="ARBA00000032"/>
    </source>
</evidence>
<evidence type="ECO:0000256" key="2">
    <source>
        <dbReference type="ARBA" id="ARBA00001947"/>
    </source>
</evidence>
<evidence type="ECO:0000256" key="14">
    <source>
        <dbReference type="SAM" id="SignalP"/>
    </source>
</evidence>
<comment type="cofactor">
    <cofactor evidence="3">
        <name>Fe cation</name>
        <dbReference type="ChEBI" id="CHEBI:24875"/>
    </cofactor>
</comment>
<keyword evidence="11" id="KW-0325">Glycoprotein</keyword>
<feature type="non-terminal residue" evidence="18">
    <location>
        <position position="1"/>
    </location>
</feature>
<dbReference type="Pfam" id="PF16656">
    <property type="entry name" value="Pur_ac_phosph_N"/>
    <property type="match status" value="1"/>
</dbReference>
<evidence type="ECO:0000313" key="19">
    <source>
        <dbReference type="Proteomes" id="UP000685013"/>
    </source>
</evidence>
<evidence type="ECO:0000256" key="7">
    <source>
        <dbReference type="ARBA" id="ARBA00022729"/>
    </source>
</evidence>
<evidence type="ECO:0000256" key="12">
    <source>
        <dbReference type="SAM" id="MobiDB-lite"/>
    </source>
</evidence>
<dbReference type="Pfam" id="PF14008">
    <property type="entry name" value="Metallophos_C"/>
    <property type="match status" value="1"/>
</dbReference>
<evidence type="ECO:0000256" key="3">
    <source>
        <dbReference type="ARBA" id="ARBA00001962"/>
    </source>
</evidence>
<evidence type="ECO:0000313" key="18">
    <source>
        <dbReference type="EMBL" id="KAG6594797.1"/>
    </source>
</evidence>
<keyword evidence="7 14" id="KW-0732">Signal</keyword>
<dbReference type="FunFam" id="2.60.40.380:FF:000001">
    <property type="entry name" value="Fe(3+)-Zn(2+) purple acid phosphatase"/>
    <property type="match status" value="1"/>
</dbReference>
<keyword evidence="19" id="KW-1185">Reference proteome</keyword>
<protein>
    <recommendedName>
        <fullName evidence="5">acid phosphatase</fullName>
        <ecNumber evidence="5">3.1.3.2</ecNumber>
    </recommendedName>
</protein>
<dbReference type="AlphaFoldDB" id="A0AAV6N9G2"/>
<keyword evidence="9" id="KW-0862">Zinc</keyword>
<comment type="caution">
    <text evidence="18">The sequence shown here is derived from an EMBL/GenBank/DDBJ whole genome shotgun (WGS) entry which is preliminary data.</text>
</comment>
<dbReference type="GO" id="GO:0003993">
    <property type="term" value="F:acid phosphatase activity"/>
    <property type="evidence" value="ECO:0007669"/>
    <property type="project" value="UniProtKB-EC"/>
</dbReference>
<keyword evidence="8" id="KW-0378">Hydrolase</keyword>
<feature type="compositionally biased region" description="Basic and acidic residues" evidence="12">
    <location>
        <begin position="824"/>
        <end position="838"/>
    </location>
</feature>
<dbReference type="EC" id="3.1.3.2" evidence="5"/>
<dbReference type="Pfam" id="PF00149">
    <property type="entry name" value="Metallophos"/>
    <property type="match status" value="1"/>
</dbReference>
<feature type="transmembrane region" description="Helical" evidence="13">
    <location>
        <begin position="1142"/>
        <end position="1162"/>
    </location>
</feature>
<evidence type="ECO:0000256" key="10">
    <source>
        <dbReference type="ARBA" id="ARBA00023004"/>
    </source>
</evidence>
<name>A0AAV6N9G2_9ROSI</name>
<keyword evidence="13" id="KW-0472">Membrane</keyword>
<accession>A0AAV6N9G2</accession>
<reference evidence="18 19" key="1">
    <citation type="journal article" date="2021" name="Hortic Res">
        <title>The domestication of Cucurbita argyrosperma as revealed by the genome of its wild relative.</title>
        <authorList>
            <person name="Barrera-Redondo J."/>
            <person name="Sanchez-de la Vega G."/>
            <person name="Aguirre-Liguori J.A."/>
            <person name="Castellanos-Morales G."/>
            <person name="Gutierrez-Guerrero Y.T."/>
            <person name="Aguirre-Dugua X."/>
            <person name="Aguirre-Planter E."/>
            <person name="Tenaillon M.I."/>
            <person name="Lira-Saade R."/>
            <person name="Eguiarte L.E."/>
        </authorList>
    </citation>
    <scope>NUCLEOTIDE SEQUENCE [LARGE SCALE GENOMIC DNA]</scope>
    <source>
        <strain evidence="18">JBR-2021</strain>
    </source>
</reference>
<keyword evidence="10" id="KW-0408">Iron</keyword>
<dbReference type="PANTHER" id="PTHR34284">
    <property type="entry name" value="FG-GAP REPEAT-CONTAINING PROTEIN"/>
    <property type="match status" value="1"/>
</dbReference>
<dbReference type="InterPro" id="IPR025733">
    <property type="entry name" value="PAPs_C"/>
</dbReference>
<feature type="domain" description="Purple acid phosphatase C-terminal" evidence="16">
    <location>
        <begin position="379"/>
        <end position="437"/>
    </location>
</feature>
<dbReference type="GO" id="GO:0046872">
    <property type="term" value="F:metal ion binding"/>
    <property type="evidence" value="ECO:0007669"/>
    <property type="project" value="UniProtKB-KW"/>
</dbReference>
<evidence type="ECO:0000259" key="15">
    <source>
        <dbReference type="Pfam" id="PF00149"/>
    </source>
</evidence>
<dbReference type="PANTHER" id="PTHR34284:SF1">
    <property type="entry name" value="FG-GAP REPEAT-CONTAINING PROTEIN"/>
    <property type="match status" value="1"/>
</dbReference>
<gene>
    <name evidence="18" type="primary">PAP6-2</name>
    <name evidence="18" type="ORF">SDJN03_11350</name>
</gene>
<keyword evidence="13" id="KW-1133">Transmembrane helix</keyword>
<evidence type="ECO:0000256" key="6">
    <source>
        <dbReference type="ARBA" id="ARBA00022723"/>
    </source>
</evidence>
<dbReference type="Proteomes" id="UP000685013">
    <property type="component" value="Chromosome 7"/>
</dbReference>
<keyword evidence="13" id="KW-0812">Transmembrane</keyword>
<comment type="catalytic activity">
    <reaction evidence="1">
        <text>a phosphate monoester + H2O = an alcohol + phosphate</text>
        <dbReference type="Rhea" id="RHEA:15017"/>
        <dbReference type="ChEBI" id="CHEBI:15377"/>
        <dbReference type="ChEBI" id="CHEBI:30879"/>
        <dbReference type="ChEBI" id="CHEBI:43474"/>
        <dbReference type="ChEBI" id="CHEBI:67140"/>
        <dbReference type="EC" id="3.1.3.2"/>
    </reaction>
</comment>
<keyword evidence="6" id="KW-0479">Metal-binding</keyword>
<comment type="similarity">
    <text evidence="4">Belongs to the metallophosphoesterase superfamily. Purple acid phosphatase family.</text>
</comment>
<feature type="region of interest" description="Disordered" evidence="12">
    <location>
        <begin position="817"/>
        <end position="840"/>
    </location>
</feature>
<evidence type="ECO:0000256" key="11">
    <source>
        <dbReference type="ARBA" id="ARBA00023180"/>
    </source>
</evidence>
<dbReference type="InterPro" id="IPR041792">
    <property type="entry name" value="MPP_PAP"/>
</dbReference>
<sequence length="1178" mass="133393">MAAISQFIVLLLVISLANLCNGGITSKFMRKLEASVDMPAEAFPPPAGYNAPEQVHITQGDRHGRGVIISWVTPLSPKPTVVRYWAADGDGNRRNKAHSRITTYKYYNYTSAFIHHATINNLEYDTKYFYELGSGNATRRFFFTTPPRVGPDVPYTFGIIGDLGQTYDSNQTFEHYYSNPKGQAVLFAGDLSYADNHPFHDNRKWDTWGRFVEKSTAYQPWIWTAGNHEIDFAPQIGENTPFKPYTHRYHVPYKTAQSTSPLWYSIKRASTYIIVLSSYSAYGKYTPQYEWLQKEFKKVKRDETPWLIVMLHTPWYNSYNYHYMEGESMRVMFESWFIQNKVDLVLSGHIHAYERSERVSNVRYNITNRLCSPVRDINAPIYITIGDGGNIEGLANEFTEPQPSYSAFREASFGHAILEIKNRTHAYYTWHRNHDNEPVSADSLWIYNRYCLYASKQHFHFPWRTVNRLIQPTGAAGQRESNYMRKRDLAILMLSAFAIFFSLQHEGHFSFREAWMHLTDEYPIKYEGDRLPPPIVADLNGDGKKEVLVATHDAKIMVLEPHSRRVDEGFSNARVLTEVSLLPDKVRVSSGRRPVAMATGIIYRHPRHGQPVTQVLVVVTSGWSIMCFDHNLKKLWETNLQEDFPHNAHHREIAISISNYTLKHGDSGLVIVGGRMEMQPRIFMDPFEEFGIGEKKAEQHRRSATEKETSENSGAVHLRHFAFYAFAGRSGVLRWSRKNENIEAHSSDASQLTPQHNYRLDVHSLNARHPGEFECRQFRESVLGVMPHHWDRREDTVLELAHFRRHKRKMLKKTSGKSINFPFHKPEENHPPGKDSSKRIPKIIGSAANIAGSAKTKKRLPYVPTITNYTKLWWLPNVVVAHQKEGIEALHLASGRTVCKVHLQEGGLHADINGDGVLDHVQAVGGNGAERTVVTGSMEVIQPCWAIATSGVPVREQLFNASICHFSPFNFFQHGELSKFGRIPDIGSLEVATPIIIPREDGHRHRKGSHGDVVFLTNRGEVTSYSPGLHGHGADWQWQILTGASWSNVPSPSGMMEAGTVIPTLKTIYLRVHDDRAMVLAAGEQEAIVISPGGSIQASIDLPASPTHALICEDFSNDGLTDIILVTSTGVYGFVQTRQPGALFFSTLVGCLILVMGVIFVIQHLNSIKGKPRPSSNW</sequence>
<proteinExistence type="inferred from homology"/>
<evidence type="ECO:0000256" key="13">
    <source>
        <dbReference type="SAM" id="Phobius"/>
    </source>
</evidence>
<dbReference type="CDD" id="cd00839">
    <property type="entry name" value="MPP_PAPs"/>
    <property type="match status" value="1"/>
</dbReference>
<evidence type="ECO:0000259" key="16">
    <source>
        <dbReference type="Pfam" id="PF14008"/>
    </source>
</evidence>
<dbReference type="InterPro" id="IPR004843">
    <property type="entry name" value="Calcineurin-like_PHP"/>
</dbReference>
<evidence type="ECO:0000259" key="17">
    <source>
        <dbReference type="Pfam" id="PF16656"/>
    </source>
</evidence>
<dbReference type="FunFam" id="3.60.21.10:FF:000034">
    <property type="entry name" value="Fe(3+)-Zn(2+) purple acid phosphatase"/>
    <property type="match status" value="1"/>
</dbReference>
<organism evidence="18 19">
    <name type="scientific">Cucurbita argyrosperma subsp. sororia</name>
    <dbReference type="NCBI Taxonomy" id="37648"/>
    <lineage>
        <taxon>Eukaryota</taxon>
        <taxon>Viridiplantae</taxon>
        <taxon>Streptophyta</taxon>
        <taxon>Embryophyta</taxon>
        <taxon>Tracheophyta</taxon>
        <taxon>Spermatophyta</taxon>
        <taxon>Magnoliopsida</taxon>
        <taxon>eudicotyledons</taxon>
        <taxon>Gunneridae</taxon>
        <taxon>Pentapetalae</taxon>
        <taxon>rosids</taxon>
        <taxon>fabids</taxon>
        <taxon>Cucurbitales</taxon>
        <taxon>Cucurbitaceae</taxon>
        <taxon>Cucurbiteae</taxon>
        <taxon>Cucurbita</taxon>
    </lineage>
</organism>
<evidence type="ECO:0000256" key="8">
    <source>
        <dbReference type="ARBA" id="ARBA00022801"/>
    </source>
</evidence>